<name>A0A8H5XLQ0_9HYPO</name>
<dbReference type="EMBL" id="JAAQPF010000901">
    <property type="protein sequence ID" value="KAF5696113.1"/>
    <property type="molecule type" value="Genomic_DNA"/>
</dbReference>
<dbReference type="Proteomes" id="UP000532311">
    <property type="component" value="Unassembled WGS sequence"/>
</dbReference>
<organism evidence="1 2">
    <name type="scientific">Fusarium globosum</name>
    <dbReference type="NCBI Taxonomy" id="78864"/>
    <lineage>
        <taxon>Eukaryota</taxon>
        <taxon>Fungi</taxon>
        <taxon>Dikarya</taxon>
        <taxon>Ascomycota</taxon>
        <taxon>Pezizomycotina</taxon>
        <taxon>Sordariomycetes</taxon>
        <taxon>Hypocreomycetidae</taxon>
        <taxon>Hypocreales</taxon>
        <taxon>Nectriaceae</taxon>
        <taxon>Fusarium</taxon>
        <taxon>Fusarium fujikuroi species complex</taxon>
    </lineage>
</organism>
<evidence type="ECO:0000313" key="1">
    <source>
        <dbReference type="EMBL" id="KAF5696113.1"/>
    </source>
</evidence>
<comment type="caution">
    <text evidence="1">The sequence shown here is derived from an EMBL/GenBank/DDBJ whole genome shotgun (WGS) entry which is preliminary data.</text>
</comment>
<keyword evidence="2" id="KW-1185">Reference proteome</keyword>
<sequence length="257" mass="29340">MTPKAFTAAGVYFDPIVRGTSIRWLLSRAPYTSTQPLPVAKLYLPPSYLSPSLNTEEEFTDAPEAFSHKGWARCKLFDGRFWIRIGRNRWPMWQVHPFRAEYAKAFRKALPPLRKARLEKLLKQYAPGKIRYTLPAIYGVERKRDPYSQHISTTLTLLALPTLGIRVPGLERWVKYDERYSKFSLCLMATYDTGSHLSPIAFCKCWWAGALAYICLPVPNFLYPRVPELPSRLGGSSLPAAAREPRPGGDFFVRVRG</sequence>
<reference evidence="1 2" key="1">
    <citation type="submission" date="2020-05" db="EMBL/GenBank/DDBJ databases">
        <title>Identification and distribution of gene clusters putatively required for synthesis of sphingolipid metabolism inhibitors in phylogenetically diverse species of the filamentous fungus Fusarium.</title>
        <authorList>
            <person name="Kim H.-S."/>
            <person name="Busman M."/>
            <person name="Brown D.W."/>
            <person name="Divon H."/>
            <person name="Uhlig S."/>
            <person name="Proctor R.H."/>
        </authorList>
    </citation>
    <scope>NUCLEOTIDE SEQUENCE [LARGE SCALE GENOMIC DNA]</scope>
    <source>
        <strain evidence="1 2">NRRL 26131</strain>
    </source>
</reference>
<gene>
    <name evidence="1" type="ORF">FGLOB1_13775</name>
</gene>
<proteinExistence type="predicted"/>
<dbReference type="AlphaFoldDB" id="A0A8H5XLQ0"/>
<accession>A0A8H5XLQ0</accession>
<protein>
    <submittedName>
        <fullName evidence="1">tRNA(Ile)-lysidine synthase</fullName>
    </submittedName>
</protein>
<evidence type="ECO:0000313" key="2">
    <source>
        <dbReference type="Proteomes" id="UP000532311"/>
    </source>
</evidence>